<evidence type="ECO:0000259" key="13">
    <source>
        <dbReference type="Pfam" id="PF19291"/>
    </source>
</evidence>
<evidence type="ECO:0000256" key="6">
    <source>
        <dbReference type="ARBA" id="ARBA00023277"/>
    </source>
</evidence>
<dbReference type="EC" id="3.2.1.28" evidence="3"/>
<dbReference type="OrthoDB" id="3902805at2"/>
<dbReference type="InterPro" id="IPR011613">
    <property type="entry name" value="GH15-like"/>
</dbReference>
<evidence type="ECO:0000256" key="3">
    <source>
        <dbReference type="ARBA" id="ARBA00012757"/>
    </source>
</evidence>
<accession>A0A3S8Z8F5</accession>
<dbReference type="AlphaFoldDB" id="A0A3S8Z8F5"/>
<dbReference type="InterPro" id="IPR012341">
    <property type="entry name" value="6hp_glycosidase-like_sf"/>
</dbReference>
<dbReference type="PANTHER" id="PTHR31616">
    <property type="entry name" value="TREHALASE"/>
    <property type="match status" value="1"/>
</dbReference>
<keyword evidence="6" id="KW-0119">Carbohydrate metabolism</keyword>
<evidence type="ECO:0000256" key="1">
    <source>
        <dbReference type="ARBA" id="ARBA00001576"/>
    </source>
</evidence>
<dbReference type="InterPro" id="IPR045582">
    <property type="entry name" value="Trehalase-like_N"/>
</dbReference>
<dbReference type="FunFam" id="1.50.10.10:FF:000005">
    <property type="entry name" value="Glycosyl hydrolase, glucoamylase"/>
    <property type="match status" value="1"/>
</dbReference>
<reference evidence="14 15" key="1">
    <citation type="submission" date="2018-12" db="EMBL/GenBank/DDBJ databases">
        <title>Complete genome sequence of Flaviflexus salsibiostraticola KCTC 33148.</title>
        <authorList>
            <person name="Bae J.-W."/>
        </authorList>
    </citation>
    <scope>NUCLEOTIDE SEQUENCE [LARGE SCALE GENOMIC DNA]</scope>
    <source>
        <strain evidence="14 15">KCTC 33148</strain>
    </source>
</reference>
<dbReference type="InterPro" id="IPR008928">
    <property type="entry name" value="6-hairpin_glycosidase_sf"/>
</dbReference>
<dbReference type="PANTHER" id="PTHR31616:SF0">
    <property type="entry name" value="GLUCAN 1,4-ALPHA-GLUCOSIDASE"/>
    <property type="match status" value="1"/>
</dbReference>
<comment type="pathway">
    <text evidence="11">Glycan degradation; trehalose degradation; D-glucose from alpha,alpha-trehalose: step 1/1.</text>
</comment>
<dbReference type="Proteomes" id="UP000270021">
    <property type="component" value="Chromosome"/>
</dbReference>
<dbReference type="GO" id="GO:0005993">
    <property type="term" value="P:trehalose catabolic process"/>
    <property type="evidence" value="ECO:0007669"/>
    <property type="project" value="UniProtKB-ARBA"/>
</dbReference>
<keyword evidence="5 14" id="KW-0378">Hydrolase</keyword>
<protein>
    <recommendedName>
        <fullName evidence="4">Trehalase</fullName>
        <ecNumber evidence="3">3.2.1.28</ecNumber>
    </recommendedName>
    <alternativeName>
        <fullName evidence="8">Alpha,alpha-trehalase</fullName>
    </alternativeName>
    <alternativeName>
        <fullName evidence="9">Alpha,alpha-trehalose glucohydrolase</fullName>
    </alternativeName>
</protein>
<evidence type="ECO:0000256" key="9">
    <source>
        <dbReference type="ARBA" id="ARBA00031637"/>
    </source>
</evidence>
<evidence type="ECO:0000256" key="7">
    <source>
        <dbReference type="ARBA" id="ARBA00023295"/>
    </source>
</evidence>
<dbReference type="KEGG" id="fsl:EJO69_05420"/>
<feature type="domain" description="Trehalase-like N-terminal" evidence="13">
    <location>
        <begin position="2"/>
        <end position="176"/>
    </location>
</feature>
<keyword evidence="7" id="KW-0326">Glycosidase</keyword>
<evidence type="ECO:0000256" key="10">
    <source>
        <dbReference type="ARBA" id="ARBA00053030"/>
    </source>
</evidence>
<dbReference type="EMBL" id="CP034438">
    <property type="protein sequence ID" value="AZN29807.1"/>
    <property type="molecule type" value="Genomic_DNA"/>
</dbReference>
<evidence type="ECO:0000256" key="2">
    <source>
        <dbReference type="ARBA" id="ARBA00006188"/>
    </source>
</evidence>
<proteinExistence type="inferred from homology"/>
<evidence type="ECO:0000256" key="8">
    <source>
        <dbReference type="ARBA" id="ARBA00030473"/>
    </source>
</evidence>
<dbReference type="Pfam" id="PF00723">
    <property type="entry name" value="Glyco_hydro_15"/>
    <property type="match status" value="1"/>
</dbReference>
<comment type="cofactor">
    <cofactor evidence="10">
        <name>phosphate</name>
        <dbReference type="ChEBI" id="CHEBI:43474"/>
    </cofactor>
</comment>
<evidence type="ECO:0000256" key="11">
    <source>
        <dbReference type="ARBA" id="ARBA00060615"/>
    </source>
</evidence>
<evidence type="ECO:0000256" key="5">
    <source>
        <dbReference type="ARBA" id="ARBA00022801"/>
    </source>
</evidence>
<dbReference type="Pfam" id="PF19291">
    <property type="entry name" value="TREH_N"/>
    <property type="match status" value="1"/>
</dbReference>
<organism evidence="14 15">
    <name type="scientific">Flaviflexus salsibiostraticola</name>
    <dbReference type="NCBI Taxonomy" id="1282737"/>
    <lineage>
        <taxon>Bacteria</taxon>
        <taxon>Bacillati</taxon>
        <taxon>Actinomycetota</taxon>
        <taxon>Actinomycetes</taxon>
        <taxon>Actinomycetales</taxon>
        <taxon>Actinomycetaceae</taxon>
        <taxon>Flaviflexus</taxon>
    </lineage>
</organism>
<keyword evidence="15" id="KW-1185">Reference proteome</keyword>
<comment type="catalytic activity">
    <reaction evidence="1">
        <text>alpha,alpha-trehalose + H2O = alpha-D-glucose + beta-D-glucose</text>
        <dbReference type="Rhea" id="RHEA:32675"/>
        <dbReference type="ChEBI" id="CHEBI:15377"/>
        <dbReference type="ChEBI" id="CHEBI:15903"/>
        <dbReference type="ChEBI" id="CHEBI:16551"/>
        <dbReference type="ChEBI" id="CHEBI:17925"/>
        <dbReference type="EC" id="3.2.1.28"/>
    </reaction>
</comment>
<comment type="similarity">
    <text evidence="2">Belongs to the glycosyl hydrolase 15 family.</text>
</comment>
<feature type="domain" description="GH15-like" evidence="12">
    <location>
        <begin position="217"/>
        <end position="580"/>
    </location>
</feature>
<gene>
    <name evidence="14" type="ORF">EJO69_05420</name>
</gene>
<sequence length="607" mass="68069">MALAIEDYGVIGDLHTMALVGSNGSIDWLCLPRFDSGACFARLVGADDNGFWRLAPSGSDRCTRRRYRGDTLILETEWETPEGAVRVIDFMPVRDDAADVVRIVEGLSGRVPIRSELQLRFDYGHITPWVRQHGGQFSAIGGPDVVWLDTPVEVRVEEQMVTAEFEVGPGDRVPFILTHHPSHHRRPALRAAERLLARCESFWTEWISHSEYEGEWKEAVHRSLLTLKALTYAPSGGIVAAATTSLPENFGGVRNWDYRYCWLRDATFTLQSLLRVGFEEEALAWRDWLLRAVAGDPADLQIMYGIDGRRRLPERELEWLAGYEGSRPVREGNAAAGQFQLDVWGEVLTMLHVDRESGLPGAPDAWSLQLELLDFLEGNWRRSDKSLWEIRGPDQQFVHSKVMAWAGMDSAVRAVERFGLEGPVNRWRTVRAEIHREVCSKGFDATRRTFTQYYGSPGLDAALLLIPQVGFLPWDDERVIGSVEAVQRELVEDGYVLRYRTEHGVDGLPGREGAFLPCSFWLVDALVGIGRVAEGRQHFERLLALRNDLGLLSEEVDPSSGRHLGNMPQAFSHVGLVNSARHLSTARASVTPVLPPATGVYVDPRQS</sequence>
<evidence type="ECO:0000259" key="12">
    <source>
        <dbReference type="Pfam" id="PF00723"/>
    </source>
</evidence>
<evidence type="ECO:0000313" key="14">
    <source>
        <dbReference type="EMBL" id="AZN29807.1"/>
    </source>
</evidence>
<dbReference type="SUPFAM" id="SSF48208">
    <property type="entry name" value="Six-hairpin glycosidases"/>
    <property type="match status" value="1"/>
</dbReference>
<evidence type="ECO:0000313" key="15">
    <source>
        <dbReference type="Proteomes" id="UP000270021"/>
    </source>
</evidence>
<evidence type="ECO:0000256" key="4">
    <source>
        <dbReference type="ARBA" id="ARBA00019905"/>
    </source>
</evidence>
<dbReference type="Gene3D" id="1.50.10.10">
    <property type="match status" value="1"/>
</dbReference>
<name>A0A3S8Z8F5_9ACTO</name>
<dbReference type="GO" id="GO:0004555">
    <property type="term" value="F:alpha,alpha-trehalase activity"/>
    <property type="evidence" value="ECO:0007669"/>
    <property type="project" value="UniProtKB-EC"/>
</dbReference>